<dbReference type="Proteomes" id="UP001139971">
    <property type="component" value="Unassembled WGS sequence"/>
</dbReference>
<keyword evidence="2 5" id="KW-0547">Nucleotide-binding</keyword>
<keyword evidence="3 8" id="KW-0418">Kinase</keyword>
<dbReference type="InterPro" id="IPR008271">
    <property type="entry name" value="Ser/Thr_kinase_AS"/>
</dbReference>
<reference evidence="8" key="1">
    <citation type="submission" date="2023-02" db="EMBL/GenBank/DDBJ databases">
        <title>Tahibacter soli sp. nov. isolated from soil.</title>
        <authorList>
            <person name="Baek J.H."/>
            <person name="Lee J.K."/>
            <person name="Choi D.G."/>
            <person name="Jeon C.O."/>
        </authorList>
    </citation>
    <scope>NUCLEOTIDE SEQUENCE</scope>
    <source>
        <strain evidence="8">BL</strain>
    </source>
</reference>
<dbReference type="CDD" id="cd14014">
    <property type="entry name" value="STKc_PknB_like"/>
    <property type="match status" value="1"/>
</dbReference>
<dbReference type="InterPro" id="IPR011009">
    <property type="entry name" value="Kinase-like_dom_sf"/>
</dbReference>
<dbReference type="PROSITE" id="PS00108">
    <property type="entry name" value="PROTEIN_KINASE_ST"/>
    <property type="match status" value="1"/>
</dbReference>
<dbReference type="PROSITE" id="PS50011">
    <property type="entry name" value="PROTEIN_KINASE_DOM"/>
    <property type="match status" value="1"/>
</dbReference>
<gene>
    <name evidence="8" type="ORF">OD750_003585</name>
</gene>
<keyword evidence="6" id="KW-0472">Membrane</keyword>
<evidence type="ECO:0000259" key="7">
    <source>
        <dbReference type="PROSITE" id="PS50011"/>
    </source>
</evidence>
<evidence type="ECO:0000256" key="4">
    <source>
        <dbReference type="ARBA" id="ARBA00022840"/>
    </source>
</evidence>
<dbReference type="PANTHER" id="PTHR43289">
    <property type="entry name" value="MITOGEN-ACTIVATED PROTEIN KINASE KINASE KINASE 20-RELATED"/>
    <property type="match status" value="1"/>
</dbReference>
<dbReference type="GO" id="GO:0004674">
    <property type="term" value="F:protein serine/threonine kinase activity"/>
    <property type="evidence" value="ECO:0007669"/>
    <property type="project" value="TreeGrafter"/>
</dbReference>
<sequence length="691" mass="74885">MRQLRDLFETAIELDPLARDAWLAQWMERDEAVGAALRRLIDQDVRLAGARTRRPFGAMLVDDERLCAGMTVGAYTLEEEIGRGGMGQVFRATRRDASSQPPVAIKLMRRDRVNPALLRRFSTERHILGALDHPGIARLIDAGTTDDGTPFVVMELVRGSAILDWCDRRGLGLWRRLELFRKVLAAVAHAHANLVVHRDIKSGNVLVTDGGEPRLLDFGIAKPLGRIDGADRTATADQFVSLFTAAPEQLEGGPVTVGCDVYALGMLLYQLLCGRPPFEFGTMTPGEIDRAIRQMPPPSMASRIGEVDATIVRSRGLARARDLRAGLRGDIEHIVQRCLRKSPDERYATVEQLDHDIDHAMLGLPIRERQSDGWYRWRRFVARHRVSAALFAAVIVAVVAAAGLGVRAHARLVAERDRAEHTANLFTQAFAATNPLELTEPGVSAREVLDAAREPLEAMYRTHPDTYANIAGRLAQAELAAGSYARASELAQRAVSAASQARLGAGDVAPLLTLDARARIALGDYAAADVLLDWAERQGGAQAPGWKLAKGRLLFRRERCDEAIATLRGALDDNAADGETTLALRRELADVLRAAQRPGEAVVLLDQLVASLEAQLGPGHPQLVLSRLQRFEALRDAAAPPPAVLTQARDVAGESGRGLGAAGATAIKARLALADGPPTPMPRCRDDAGGP</sequence>
<dbReference type="AlphaFoldDB" id="A0A9X4BGW9"/>
<evidence type="ECO:0000256" key="5">
    <source>
        <dbReference type="PROSITE-ProRule" id="PRU10141"/>
    </source>
</evidence>
<dbReference type="Gene3D" id="1.10.510.10">
    <property type="entry name" value="Transferase(Phosphotransferase) domain 1"/>
    <property type="match status" value="1"/>
</dbReference>
<dbReference type="InterPro" id="IPR011990">
    <property type="entry name" value="TPR-like_helical_dom_sf"/>
</dbReference>
<feature type="domain" description="Protein kinase" evidence="7">
    <location>
        <begin position="75"/>
        <end position="362"/>
    </location>
</feature>
<dbReference type="PANTHER" id="PTHR43289:SF34">
    <property type="entry name" value="SERINE_THREONINE-PROTEIN KINASE YBDM-RELATED"/>
    <property type="match status" value="1"/>
</dbReference>
<evidence type="ECO:0000256" key="1">
    <source>
        <dbReference type="ARBA" id="ARBA00022679"/>
    </source>
</evidence>
<evidence type="ECO:0000313" key="9">
    <source>
        <dbReference type="Proteomes" id="UP001139971"/>
    </source>
</evidence>
<proteinExistence type="predicted"/>
<dbReference type="GO" id="GO:0005524">
    <property type="term" value="F:ATP binding"/>
    <property type="evidence" value="ECO:0007669"/>
    <property type="project" value="UniProtKB-UniRule"/>
</dbReference>
<comment type="caution">
    <text evidence="8">The sequence shown here is derived from an EMBL/GenBank/DDBJ whole genome shotgun (WGS) entry which is preliminary data.</text>
</comment>
<keyword evidence="1" id="KW-0808">Transferase</keyword>
<keyword evidence="9" id="KW-1185">Reference proteome</keyword>
<dbReference type="EMBL" id="JAOVZO020000003">
    <property type="protein sequence ID" value="MDC8011623.1"/>
    <property type="molecule type" value="Genomic_DNA"/>
</dbReference>
<dbReference type="PROSITE" id="PS00107">
    <property type="entry name" value="PROTEIN_KINASE_ATP"/>
    <property type="match status" value="1"/>
</dbReference>
<evidence type="ECO:0000256" key="6">
    <source>
        <dbReference type="SAM" id="Phobius"/>
    </source>
</evidence>
<keyword evidence="6" id="KW-1133">Transmembrane helix</keyword>
<dbReference type="SUPFAM" id="SSF56112">
    <property type="entry name" value="Protein kinase-like (PK-like)"/>
    <property type="match status" value="1"/>
</dbReference>
<protein>
    <submittedName>
        <fullName evidence="8">Serine/threonine-protein kinase</fullName>
    </submittedName>
</protein>
<dbReference type="Gene3D" id="1.25.40.10">
    <property type="entry name" value="Tetratricopeptide repeat domain"/>
    <property type="match status" value="1"/>
</dbReference>
<dbReference type="InterPro" id="IPR017441">
    <property type="entry name" value="Protein_kinase_ATP_BS"/>
</dbReference>
<name>A0A9X4BGW9_9GAMM</name>
<keyword evidence="6" id="KW-0812">Transmembrane</keyword>
<dbReference type="SMART" id="SM00220">
    <property type="entry name" value="S_TKc"/>
    <property type="match status" value="1"/>
</dbReference>
<accession>A0A9X4BGW9</accession>
<evidence type="ECO:0000256" key="3">
    <source>
        <dbReference type="ARBA" id="ARBA00022777"/>
    </source>
</evidence>
<dbReference type="Pfam" id="PF00069">
    <property type="entry name" value="Pkinase"/>
    <property type="match status" value="1"/>
</dbReference>
<feature type="transmembrane region" description="Helical" evidence="6">
    <location>
        <begin position="386"/>
        <end position="406"/>
    </location>
</feature>
<evidence type="ECO:0000313" key="8">
    <source>
        <dbReference type="EMBL" id="MDC8011623.1"/>
    </source>
</evidence>
<organism evidence="8 9">
    <name type="scientific">Tahibacter soli</name>
    <dbReference type="NCBI Taxonomy" id="2983605"/>
    <lineage>
        <taxon>Bacteria</taxon>
        <taxon>Pseudomonadati</taxon>
        <taxon>Pseudomonadota</taxon>
        <taxon>Gammaproteobacteria</taxon>
        <taxon>Lysobacterales</taxon>
        <taxon>Rhodanobacteraceae</taxon>
        <taxon>Tahibacter</taxon>
    </lineage>
</organism>
<dbReference type="SUPFAM" id="SSF48452">
    <property type="entry name" value="TPR-like"/>
    <property type="match status" value="1"/>
</dbReference>
<keyword evidence="4 5" id="KW-0067">ATP-binding</keyword>
<evidence type="ECO:0000256" key="2">
    <source>
        <dbReference type="ARBA" id="ARBA00022741"/>
    </source>
</evidence>
<dbReference type="RefSeq" id="WP_263542839.1">
    <property type="nucleotide sequence ID" value="NZ_JAOVZO020000003.1"/>
</dbReference>
<feature type="binding site" evidence="5">
    <location>
        <position position="106"/>
    </location>
    <ligand>
        <name>ATP</name>
        <dbReference type="ChEBI" id="CHEBI:30616"/>
    </ligand>
</feature>
<dbReference type="InterPro" id="IPR000719">
    <property type="entry name" value="Prot_kinase_dom"/>
</dbReference>
<dbReference type="Gene3D" id="3.30.200.20">
    <property type="entry name" value="Phosphorylase Kinase, domain 1"/>
    <property type="match status" value="1"/>
</dbReference>